<reference evidence="11 12" key="1">
    <citation type="submission" date="2018-08" db="EMBL/GenBank/DDBJ databases">
        <title>Isolation, diversity and antifungal activity of Actinobacteria from cow dung.</title>
        <authorList>
            <person name="Ling L."/>
        </authorList>
    </citation>
    <scope>NUCLEOTIDE SEQUENCE [LARGE SCALE GENOMIC DNA]</scope>
    <source>
        <strain evidence="11 12">NEAU-LLE</strain>
    </source>
</reference>
<evidence type="ECO:0000259" key="10">
    <source>
        <dbReference type="Pfam" id="PF01909"/>
    </source>
</evidence>
<comment type="cofactor">
    <cofactor evidence="1">
        <name>Mg(2+)</name>
        <dbReference type="ChEBI" id="CHEBI:18420"/>
    </cofactor>
</comment>
<accession>A0A371NZG0</accession>
<comment type="similarity">
    <text evidence="9">Belongs to the MntA antitoxin family.</text>
</comment>
<keyword evidence="8" id="KW-0460">Magnesium</keyword>
<name>A0A371NZG0_9MICO</name>
<dbReference type="GO" id="GO:0046872">
    <property type="term" value="F:metal ion binding"/>
    <property type="evidence" value="ECO:0007669"/>
    <property type="project" value="UniProtKB-KW"/>
</dbReference>
<keyword evidence="12" id="KW-1185">Reference proteome</keyword>
<dbReference type="InterPro" id="IPR002934">
    <property type="entry name" value="Polymerase_NTP_transf_dom"/>
</dbReference>
<dbReference type="InterPro" id="IPR052038">
    <property type="entry name" value="Type-VII_TA_antitoxin"/>
</dbReference>
<dbReference type="SUPFAM" id="SSF81301">
    <property type="entry name" value="Nucleotidyltransferase"/>
    <property type="match status" value="1"/>
</dbReference>
<keyword evidence="3" id="KW-0808">Transferase</keyword>
<keyword evidence="6" id="KW-0547">Nucleotide-binding</keyword>
<evidence type="ECO:0000256" key="2">
    <source>
        <dbReference type="ARBA" id="ARBA00022649"/>
    </source>
</evidence>
<evidence type="ECO:0000256" key="3">
    <source>
        <dbReference type="ARBA" id="ARBA00022679"/>
    </source>
</evidence>
<dbReference type="GO" id="GO:0016779">
    <property type="term" value="F:nucleotidyltransferase activity"/>
    <property type="evidence" value="ECO:0007669"/>
    <property type="project" value="UniProtKB-KW"/>
</dbReference>
<evidence type="ECO:0000256" key="6">
    <source>
        <dbReference type="ARBA" id="ARBA00022741"/>
    </source>
</evidence>
<dbReference type="GO" id="GO:0005524">
    <property type="term" value="F:ATP binding"/>
    <property type="evidence" value="ECO:0007669"/>
    <property type="project" value="UniProtKB-KW"/>
</dbReference>
<gene>
    <name evidence="11" type="ORF">DY023_02115</name>
</gene>
<feature type="domain" description="Polymerase nucleotidyl transferase" evidence="10">
    <location>
        <begin position="11"/>
        <end position="95"/>
    </location>
</feature>
<evidence type="ECO:0000313" key="12">
    <source>
        <dbReference type="Proteomes" id="UP000262172"/>
    </source>
</evidence>
<evidence type="ECO:0000256" key="9">
    <source>
        <dbReference type="ARBA" id="ARBA00038276"/>
    </source>
</evidence>
<dbReference type="OrthoDB" id="9803128at2"/>
<dbReference type="Gene3D" id="3.30.460.10">
    <property type="entry name" value="Beta Polymerase, domain 2"/>
    <property type="match status" value="1"/>
</dbReference>
<dbReference type="PANTHER" id="PTHR33571:SF12">
    <property type="entry name" value="BSL3053 PROTEIN"/>
    <property type="match status" value="1"/>
</dbReference>
<dbReference type="InterPro" id="IPR043519">
    <property type="entry name" value="NT_sf"/>
</dbReference>
<evidence type="ECO:0000256" key="7">
    <source>
        <dbReference type="ARBA" id="ARBA00022840"/>
    </source>
</evidence>
<keyword evidence="4" id="KW-0548">Nucleotidyltransferase</keyword>
<organism evidence="11 12">
    <name type="scientific">Microbacterium bovistercoris</name>
    <dbReference type="NCBI Taxonomy" id="2293570"/>
    <lineage>
        <taxon>Bacteria</taxon>
        <taxon>Bacillati</taxon>
        <taxon>Actinomycetota</taxon>
        <taxon>Actinomycetes</taxon>
        <taxon>Micrococcales</taxon>
        <taxon>Microbacteriaceae</taxon>
        <taxon>Microbacterium</taxon>
    </lineage>
</organism>
<keyword evidence="5" id="KW-0479">Metal-binding</keyword>
<evidence type="ECO:0000256" key="1">
    <source>
        <dbReference type="ARBA" id="ARBA00001946"/>
    </source>
</evidence>
<evidence type="ECO:0000256" key="4">
    <source>
        <dbReference type="ARBA" id="ARBA00022695"/>
    </source>
</evidence>
<keyword evidence="7" id="KW-0067">ATP-binding</keyword>
<evidence type="ECO:0000256" key="8">
    <source>
        <dbReference type="ARBA" id="ARBA00022842"/>
    </source>
</evidence>
<dbReference type="EMBL" id="QUAB01000013">
    <property type="protein sequence ID" value="REJ08083.1"/>
    <property type="molecule type" value="Genomic_DNA"/>
</dbReference>
<keyword evidence="2" id="KW-1277">Toxin-antitoxin system</keyword>
<dbReference type="Pfam" id="PF01909">
    <property type="entry name" value="NTP_transf_2"/>
    <property type="match status" value="1"/>
</dbReference>
<dbReference type="AlphaFoldDB" id="A0A371NZG0"/>
<proteinExistence type="inferred from homology"/>
<protein>
    <recommendedName>
        <fullName evidence="10">Polymerase nucleotidyl transferase domain-containing protein</fullName>
    </recommendedName>
</protein>
<dbReference type="CDD" id="cd05403">
    <property type="entry name" value="NT_KNTase_like"/>
    <property type="match status" value="1"/>
</dbReference>
<evidence type="ECO:0000313" key="11">
    <source>
        <dbReference type="EMBL" id="REJ08083.1"/>
    </source>
</evidence>
<dbReference type="PANTHER" id="PTHR33571">
    <property type="entry name" value="SSL8005 PROTEIN"/>
    <property type="match status" value="1"/>
</dbReference>
<comment type="caution">
    <text evidence="11">The sequence shown here is derived from an EMBL/GenBank/DDBJ whole genome shotgun (WGS) entry which is preliminary data.</text>
</comment>
<evidence type="ECO:0000256" key="5">
    <source>
        <dbReference type="ARBA" id="ARBA00022723"/>
    </source>
</evidence>
<dbReference type="Proteomes" id="UP000262172">
    <property type="component" value="Unassembled WGS sequence"/>
</dbReference>
<sequence>MGLKIEVDADELARIARSHGVRRLRVFGSAVTGDFDPERSDVDLLVDLAPDSDDAFDAYFGLKEDLECFFGRTVDLVMSDAVRNPYFRERALASAKELYAA</sequence>
<dbReference type="RefSeq" id="WP_116240694.1">
    <property type="nucleotide sequence ID" value="NZ_QUAB01000013.1"/>
</dbReference>